<organism evidence="1 2">
    <name type="scientific">Flavilitoribacter nigricans (strain ATCC 23147 / DSM 23189 / NBRC 102662 / NCIMB 1420 / SS-2)</name>
    <name type="common">Lewinella nigricans</name>
    <dbReference type="NCBI Taxonomy" id="1122177"/>
    <lineage>
        <taxon>Bacteria</taxon>
        <taxon>Pseudomonadati</taxon>
        <taxon>Bacteroidota</taxon>
        <taxon>Saprospiria</taxon>
        <taxon>Saprospirales</taxon>
        <taxon>Lewinellaceae</taxon>
        <taxon>Flavilitoribacter</taxon>
    </lineage>
</organism>
<protein>
    <recommendedName>
        <fullName evidence="3">Thioredoxin domain-containing protein</fullName>
    </recommendedName>
</protein>
<sequence length="478" mass="55013">MYRYRLVFPLLLCLYFSGLSGQVLVTGKINHSVDTLVALIIPPTTLGGAPSTTSVRLSAGNEFSFAIDTNVATSAQLTHGESNIFVFLVPNQSFSLEFIGGEKEAKAVRFAGPGGADNTFFHAYLQFLAEQAPPIDSSRLARSTTREYRRLMEQNRAARENFVENYTSKTGIKVAPQLLQWLRNDIAYTYATALLRYPSDFQRLHAGTKHRDPSASYFSFLDHIAVNNPDAILQASYQRFLESFIIHKLKKPMDWELRTGGAYQYAFLNRFLIGPSLYYMQYLVFERNLNWLVKPEYMAKQYQAFMASDAPVLLKQKLKDLRESPPKVYSLQSFSIVDGPVLAEVFQFHNGDRPDTSFFQGRPSLLYFHDRRFYRVDFVIHYLKKLRQNLIAHPDMNICLVDMNGDFADWQKFYSENEYDNHPITHLSMNYFDKAFDMKLQQGRHPNIVLIDTNGLIVEALNWKPPVKRILELIEQIP</sequence>
<dbReference type="EMBL" id="PDUD01000035">
    <property type="protein sequence ID" value="PHN02980.1"/>
    <property type="molecule type" value="Genomic_DNA"/>
</dbReference>
<dbReference type="AlphaFoldDB" id="A0A2D0N3L1"/>
<dbReference type="Gene3D" id="3.40.30.10">
    <property type="entry name" value="Glutaredoxin"/>
    <property type="match status" value="1"/>
</dbReference>
<proteinExistence type="predicted"/>
<dbReference type="SUPFAM" id="SSF52833">
    <property type="entry name" value="Thioredoxin-like"/>
    <property type="match status" value="1"/>
</dbReference>
<name>A0A2D0N3L1_FLAN2</name>
<evidence type="ECO:0000313" key="2">
    <source>
        <dbReference type="Proteomes" id="UP000223913"/>
    </source>
</evidence>
<accession>A0A2D0N3L1</accession>
<dbReference type="InterPro" id="IPR036249">
    <property type="entry name" value="Thioredoxin-like_sf"/>
</dbReference>
<evidence type="ECO:0008006" key="3">
    <source>
        <dbReference type="Google" id="ProtNLM"/>
    </source>
</evidence>
<keyword evidence="2" id="KW-1185">Reference proteome</keyword>
<evidence type="ECO:0000313" key="1">
    <source>
        <dbReference type="EMBL" id="PHN02980.1"/>
    </source>
</evidence>
<dbReference type="Proteomes" id="UP000223913">
    <property type="component" value="Unassembled WGS sequence"/>
</dbReference>
<gene>
    <name evidence="1" type="ORF">CRP01_29695</name>
</gene>
<dbReference type="RefSeq" id="WP_099153696.1">
    <property type="nucleotide sequence ID" value="NZ_PDUD01000035.1"/>
</dbReference>
<reference evidence="1 2" key="1">
    <citation type="submission" date="2017-10" db="EMBL/GenBank/DDBJ databases">
        <title>The draft genome sequence of Lewinella nigricans NBRC 102662.</title>
        <authorList>
            <person name="Wang K."/>
        </authorList>
    </citation>
    <scope>NUCLEOTIDE SEQUENCE [LARGE SCALE GENOMIC DNA]</scope>
    <source>
        <strain evidence="1 2">NBRC 102662</strain>
    </source>
</reference>
<comment type="caution">
    <text evidence="1">The sequence shown here is derived from an EMBL/GenBank/DDBJ whole genome shotgun (WGS) entry which is preliminary data.</text>
</comment>